<dbReference type="Proteomes" id="UP001556367">
    <property type="component" value="Unassembled WGS sequence"/>
</dbReference>
<keyword evidence="3" id="KW-1185">Reference proteome</keyword>
<gene>
    <name evidence="2" type="ORF">HGRIS_007126</name>
</gene>
<evidence type="ECO:0000313" key="3">
    <source>
        <dbReference type="Proteomes" id="UP001556367"/>
    </source>
</evidence>
<organism evidence="2 3">
    <name type="scientific">Hohenbuehelia grisea</name>
    <dbReference type="NCBI Taxonomy" id="104357"/>
    <lineage>
        <taxon>Eukaryota</taxon>
        <taxon>Fungi</taxon>
        <taxon>Dikarya</taxon>
        <taxon>Basidiomycota</taxon>
        <taxon>Agaricomycotina</taxon>
        <taxon>Agaricomycetes</taxon>
        <taxon>Agaricomycetidae</taxon>
        <taxon>Agaricales</taxon>
        <taxon>Pleurotineae</taxon>
        <taxon>Pleurotaceae</taxon>
        <taxon>Hohenbuehelia</taxon>
    </lineage>
</organism>
<protein>
    <submittedName>
        <fullName evidence="2">Uncharacterized protein</fullName>
    </submittedName>
</protein>
<evidence type="ECO:0000313" key="2">
    <source>
        <dbReference type="EMBL" id="KAL0952911.1"/>
    </source>
</evidence>
<proteinExistence type="predicted"/>
<dbReference type="EMBL" id="JASNQZ010000010">
    <property type="protein sequence ID" value="KAL0952911.1"/>
    <property type="molecule type" value="Genomic_DNA"/>
</dbReference>
<comment type="caution">
    <text evidence="2">The sequence shown here is derived from an EMBL/GenBank/DDBJ whole genome shotgun (WGS) entry which is preliminary data.</text>
</comment>
<accession>A0ABR3JBI3</accession>
<evidence type="ECO:0000256" key="1">
    <source>
        <dbReference type="SAM" id="MobiDB-lite"/>
    </source>
</evidence>
<reference evidence="3" key="1">
    <citation type="submission" date="2024-06" db="EMBL/GenBank/DDBJ databases">
        <title>Multi-omics analyses provide insights into the biosynthesis of the anticancer antibiotic pleurotin in Hohenbuehelia grisea.</title>
        <authorList>
            <person name="Weaver J.A."/>
            <person name="Alberti F."/>
        </authorList>
    </citation>
    <scope>NUCLEOTIDE SEQUENCE [LARGE SCALE GENOMIC DNA]</scope>
    <source>
        <strain evidence="3">T-177</strain>
    </source>
</reference>
<feature type="compositionally biased region" description="Polar residues" evidence="1">
    <location>
        <begin position="1"/>
        <end position="17"/>
    </location>
</feature>
<name>A0ABR3JBI3_9AGAR</name>
<sequence>MQLTQGLADGTASQASGPLTHIIIDARGDIETAPDTPSPPRSSTPTESASESSPESVSSPLPAVLPETETETETGLHYPQHIIDVLIELYDSAELHSDANKCDQLTLLWELTLMHLFPSKRRQKGHTVVYSNLVPDLVKFELSKRNIAWEAEDDARYFSSLSALSETSHPSENIMTLAVLQPSVSTTAPQVIVQILPTPPARSANPHEEDVRGCDSLLTRSAQLFDALAPYSPYRKILIISVYGPGRSANGADWTAPQMSAVVRDTNLTSGEAMSLVGGERRMGWTDLHEVFGLWEQSVAADHFLALVNSALDLQDSDSDSDSED</sequence>
<feature type="region of interest" description="Disordered" evidence="1">
    <location>
        <begin position="1"/>
        <end position="74"/>
    </location>
</feature>
<feature type="compositionally biased region" description="Low complexity" evidence="1">
    <location>
        <begin position="43"/>
        <end position="67"/>
    </location>
</feature>